<dbReference type="InterPro" id="IPR001611">
    <property type="entry name" value="Leu-rich_rpt"/>
</dbReference>
<dbReference type="InterPro" id="IPR003591">
    <property type="entry name" value="Leu-rich_rpt_typical-subtyp"/>
</dbReference>
<dbReference type="InterPro" id="IPR050216">
    <property type="entry name" value="LRR_domain-containing"/>
</dbReference>
<dbReference type="Pfam" id="PF00307">
    <property type="entry name" value="CH"/>
    <property type="match status" value="1"/>
</dbReference>
<feature type="compositionally biased region" description="Polar residues" evidence="4">
    <location>
        <begin position="489"/>
        <end position="504"/>
    </location>
</feature>
<protein>
    <submittedName>
        <fullName evidence="6">LRCH2 protein</fullName>
    </submittedName>
</protein>
<keyword evidence="7" id="KW-1185">Reference proteome</keyword>
<dbReference type="Proteomes" id="UP000613066">
    <property type="component" value="Unassembled WGS sequence"/>
</dbReference>
<dbReference type="AlphaFoldDB" id="A0A851NU76"/>
<dbReference type="InterPro" id="IPR001715">
    <property type="entry name" value="CH_dom"/>
</dbReference>
<feature type="region of interest" description="Disordered" evidence="4">
    <location>
        <begin position="283"/>
        <end position="362"/>
    </location>
</feature>
<comment type="caution">
    <text evidence="6">The sequence shown here is derived from an EMBL/GenBank/DDBJ whole genome shotgun (WGS) entry which is preliminary data.</text>
</comment>
<dbReference type="FunFam" id="3.80.10.10:FF:000067">
    <property type="entry name" value="Leucine-rich repeat and calponin homology domain-containing protein 4 isoform 1"/>
    <property type="match status" value="1"/>
</dbReference>
<feature type="compositionally biased region" description="Polar residues" evidence="4">
    <location>
        <begin position="559"/>
        <end position="570"/>
    </location>
</feature>
<evidence type="ECO:0000256" key="1">
    <source>
        <dbReference type="ARBA" id="ARBA00022614"/>
    </source>
</evidence>
<dbReference type="PANTHER" id="PTHR48051:SF14">
    <property type="entry name" value="LEUCINE-RICH REPEAT AND CALPONIN HOMOLOGY DOMAIN-CONTAINING PROTEIN 2 ISOFORM X1"/>
    <property type="match status" value="1"/>
</dbReference>
<accession>A0A851NU76</accession>
<evidence type="ECO:0000313" key="7">
    <source>
        <dbReference type="Proteomes" id="UP000613066"/>
    </source>
</evidence>
<gene>
    <name evidence="6" type="primary">Lrch2</name>
    <name evidence="6" type="ORF">PENPIL_R14872</name>
</gene>
<dbReference type="SMART" id="SM00364">
    <property type="entry name" value="LRR_BAC"/>
    <property type="match status" value="4"/>
</dbReference>
<dbReference type="PANTHER" id="PTHR48051">
    <property type="match status" value="1"/>
</dbReference>
<dbReference type="InterPro" id="IPR036872">
    <property type="entry name" value="CH_dom_sf"/>
</dbReference>
<feature type="compositionally biased region" description="Basic and acidic residues" evidence="4">
    <location>
        <begin position="344"/>
        <end position="354"/>
    </location>
</feature>
<keyword evidence="3" id="KW-0175">Coiled coil</keyword>
<feature type="compositionally biased region" description="Basic and acidic residues" evidence="4">
    <location>
        <begin position="505"/>
        <end position="515"/>
    </location>
</feature>
<evidence type="ECO:0000256" key="3">
    <source>
        <dbReference type="SAM" id="Coils"/>
    </source>
</evidence>
<dbReference type="GO" id="GO:0005737">
    <property type="term" value="C:cytoplasm"/>
    <property type="evidence" value="ECO:0007669"/>
    <property type="project" value="TreeGrafter"/>
</dbReference>
<feature type="domain" description="Calponin-homology (CH)" evidence="5">
    <location>
        <begin position="617"/>
        <end position="730"/>
    </location>
</feature>
<dbReference type="SMART" id="SM00033">
    <property type="entry name" value="CH"/>
    <property type="match status" value="1"/>
</dbReference>
<dbReference type="PROSITE" id="PS51450">
    <property type="entry name" value="LRR"/>
    <property type="match status" value="1"/>
</dbReference>
<feature type="coiled-coil region" evidence="3">
    <location>
        <begin position="610"/>
        <end position="637"/>
    </location>
</feature>
<evidence type="ECO:0000256" key="2">
    <source>
        <dbReference type="ARBA" id="ARBA00022737"/>
    </source>
</evidence>
<feature type="compositionally biased region" description="Basic and acidic residues" evidence="4">
    <location>
        <begin position="478"/>
        <end position="487"/>
    </location>
</feature>
<sequence>LRRRGLVRTNGTGGLGIPAHLTLSFSAGPHWGAATLPQSHTGLKGHVDFKAGVLGGSQPLLLSSRSLRDNLQSVPDTEKCISYLSKNRFTEIPPDVWLFAPLETLNLYHNCIKSIPESIKNLQMLTYLNISRNLLSTLPKYLFDLPLKVLVVSNNKLVSIPEEIGKLRDLMELDVSCNELQVLPQQIGKLQSLRELNIRRNNLHMLPDELGDLPLVKLDFSCNKITEIPICYRKLRHLQVIVLDNNPMQIPPAQICLKGKVHIFKFLSIQACLRIDKKPDSLDLPSLGKRIPSQPLTDSIEDFYPNKNHGPDSGIGSDNGDKRLSTTEPSDDDTISLHSQVSESTREQTLRNDNHVTGSKLDPQKDQEVYDYIDPNAEEGAVPEQGDVQIGPLLLNYYFFILNKERGKHPEKSQKVEHSEDWRDVKRLQKEQLLTEEDDEIKEVTDLRKIAAQLLQQEQKHRLLNHSASVSTRNRPKQPVESEKCVSTDEVNSPVSSYSWQPLENQKDSMDEQHWPETQPVIWQNEERRRSKQIRKEYFKYKSSRKSSSGNENDEQDSDNTNVSPQSPVSSEDYERTDSNTHGPFGLKPRSAFSRASRQDYGAMDPGFTMRRKMEHLREEREQIRQLRNNLESRLKVILPDDIGAALMDGVVLCHLANHIRPRSVASIHVPSPAVPKLSMAKCRRNVENFLDACKKLGVPQERLCLPHHILEERGLVKVGLTVQALLELPTLKVSQLSSM</sequence>
<name>A0A851NU76_9GALL</name>
<dbReference type="SUPFAM" id="SSF52058">
    <property type="entry name" value="L domain-like"/>
    <property type="match status" value="1"/>
</dbReference>
<evidence type="ECO:0000313" key="6">
    <source>
        <dbReference type="EMBL" id="NXC43650.1"/>
    </source>
</evidence>
<evidence type="ECO:0000256" key="4">
    <source>
        <dbReference type="SAM" id="MobiDB-lite"/>
    </source>
</evidence>
<dbReference type="OrthoDB" id="660555at2759"/>
<organism evidence="6 7">
    <name type="scientific">Penelope pileata</name>
    <dbReference type="NCBI Taxonomy" id="1118817"/>
    <lineage>
        <taxon>Eukaryota</taxon>
        <taxon>Metazoa</taxon>
        <taxon>Chordata</taxon>
        <taxon>Craniata</taxon>
        <taxon>Vertebrata</taxon>
        <taxon>Euteleostomi</taxon>
        <taxon>Archelosauria</taxon>
        <taxon>Archosauria</taxon>
        <taxon>Dinosauria</taxon>
        <taxon>Saurischia</taxon>
        <taxon>Theropoda</taxon>
        <taxon>Coelurosauria</taxon>
        <taxon>Aves</taxon>
        <taxon>Neognathae</taxon>
        <taxon>Galloanserae</taxon>
        <taxon>Galliformes</taxon>
        <taxon>Cracidae</taxon>
        <taxon>Penelope</taxon>
    </lineage>
</organism>
<feature type="non-terminal residue" evidence="6">
    <location>
        <position position="1"/>
    </location>
</feature>
<dbReference type="SMART" id="SM00369">
    <property type="entry name" value="LRR_TYP"/>
    <property type="match status" value="5"/>
</dbReference>
<dbReference type="Gene3D" id="1.10.418.10">
    <property type="entry name" value="Calponin-like domain"/>
    <property type="match status" value="1"/>
</dbReference>
<dbReference type="CDD" id="cd21271">
    <property type="entry name" value="CH_LRCH2"/>
    <property type="match status" value="1"/>
</dbReference>
<dbReference type="PROSITE" id="PS50021">
    <property type="entry name" value="CH"/>
    <property type="match status" value="1"/>
</dbReference>
<feature type="region of interest" description="Disordered" evidence="4">
    <location>
        <begin position="540"/>
        <end position="606"/>
    </location>
</feature>
<keyword evidence="2" id="KW-0677">Repeat</keyword>
<dbReference type="InterPro" id="IPR032675">
    <property type="entry name" value="LRR_dom_sf"/>
</dbReference>
<reference evidence="6" key="1">
    <citation type="submission" date="2019-09" db="EMBL/GenBank/DDBJ databases">
        <title>Bird 10,000 Genomes (B10K) Project - Family phase.</title>
        <authorList>
            <person name="Zhang G."/>
        </authorList>
    </citation>
    <scope>NUCLEOTIDE SEQUENCE</scope>
    <source>
        <strain evidence="6">B10K-DU-001-08</strain>
        <tissue evidence="6">Muscle</tissue>
    </source>
</reference>
<evidence type="ECO:0000259" key="5">
    <source>
        <dbReference type="PROSITE" id="PS50021"/>
    </source>
</evidence>
<proteinExistence type="predicted"/>
<dbReference type="Pfam" id="PF13855">
    <property type="entry name" value="LRR_8"/>
    <property type="match status" value="2"/>
</dbReference>
<dbReference type="Gene3D" id="3.80.10.10">
    <property type="entry name" value="Ribonuclease Inhibitor"/>
    <property type="match status" value="2"/>
</dbReference>
<keyword evidence="1" id="KW-0433">Leucine-rich repeat</keyword>
<dbReference type="EMBL" id="WBMW01002734">
    <property type="protein sequence ID" value="NXC43650.1"/>
    <property type="molecule type" value="Genomic_DNA"/>
</dbReference>
<dbReference type="SUPFAM" id="SSF47576">
    <property type="entry name" value="Calponin-homology domain, CH-domain"/>
    <property type="match status" value="1"/>
</dbReference>
<dbReference type="FunFam" id="1.10.418.10:FF:000021">
    <property type="entry name" value="Leucine-rich repeat and calponin homology domain-containing protein 1 isoform 3"/>
    <property type="match status" value="1"/>
</dbReference>
<feature type="region of interest" description="Disordered" evidence="4">
    <location>
        <begin position="463"/>
        <end position="528"/>
    </location>
</feature>
<feature type="non-terminal residue" evidence="6">
    <location>
        <position position="740"/>
    </location>
</feature>